<organism evidence="2 3">
    <name type="scientific">Funneliformis caledonium</name>
    <dbReference type="NCBI Taxonomy" id="1117310"/>
    <lineage>
        <taxon>Eukaryota</taxon>
        <taxon>Fungi</taxon>
        <taxon>Fungi incertae sedis</taxon>
        <taxon>Mucoromycota</taxon>
        <taxon>Glomeromycotina</taxon>
        <taxon>Glomeromycetes</taxon>
        <taxon>Glomerales</taxon>
        <taxon>Glomeraceae</taxon>
        <taxon>Funneliformis</taxon>
    </lineage>
</organism>
<proteinExistence type="inferred from homology"/>
<evidence type="ECO:0000313" key="2">
    <source>
        <dbReference type="EMBL" id="CAG8704914.1"/>
    </source>
</evidence>
<reference evidence="2" key="1">
    <citation type="submission" date="2021-06" db="EMBL/GenBank/DDBJ databases">
        <authorList>
            <person name="Kallberg Y."/>
            <person name="Tangrot J."/>
            <person name="Rosling A."/>
        </authorList>
    </citation>
    <scope>NUCLEOTIDE SEQUENCE</scope>
    <source>
        <strain evidence="2">UK204</strain>
    </source>
</reference>
<dbReference type="EMBL" id="CAJVPQ010008244">
    <property type="protein sequence ID" value="CAG8704914.1"/>
    <property type="molecule type" value="Genomic_DNA"/>
</dbReference>
<protein>
    <submittedName>
        <fullName evidence="2">2316_t:CDS:1</fullName>
    </submittedName>
</protein>
<dbReference type="Gene3D" id="1.25.40.60">
    <property type="match status" value="1"/>
</dbReference>
<dbReference type="OrthoDB" id="10251230at2759"/>
<comment type="caution">
    <text evidence="2">The sequence shown here is derived from an EMBL/GenBank/DDBJ whole genome shotgun (WGS) entry which is preliminary data.</text>
</comment>
<dbReference type="InterPro" id="IPR027482">
    <property type="entry name" value="Sec1-like_dom2"/>
</dbReference>
<keyword evidence="3" id="KW-1185">Reference proteome</keyword>
<dbReference type="Gene3D" id="3.40.50.1910">
    <property type="match status" value="1"/>
</dbReference>
<dbReference type="Gene3D" id="3.90.830.10">
    <property type="entry name" value="Syntaxin Binding Protein 1, Chain A, domain 2"/>
    <property type="match status" value="1"/>
</dbReference>
<sequence>MISQKLDSRLRDHALNSRNNLFSESSTSLNFQRPVLIILDRNIDLVPMLSHSWTYQALIHDVLDMHLNRITIETDEMGRNINRSYDLNSEDFFWAKNASSPFPQVAEDIDVELNRYKNDAAEITKLSGVNSLDDMDQVNFSQNTQHLKSAITALPELTARKQTLDMHMNIATSLLKGIKERQLDTFFQMEESITRQNKLAVLEAIRDPEKKSPDDKLRFFIIYYLSVEEVPKDDMAEYEDALSSAGCNLDALNYVKKVREITRMTMMTTMTPQSSGFGQSSQLFQGFSSIGNKLSDRLKEGGFDNLLSGVKNFLPTRKDLTLTKIVESIMEPSAIGANETEDYLYFDPKMARSSSVNKQNRNRHSFQEGMVFVVGGGNYIEYQNLQEYAQRQAIKKKIIYGSTQLLNPHAFLQELSKLT</sequence>
<dbReference type="SUPFAM" id="SSF56815">
    <property type="entry name" value="Sec1/munc18-like (SM) proteins"/>
    <property type="match status" value="1"/>
</dbReference>
<dbReference type="Pfam" id="PF00995">
    <property type="entry name" value="Sec1"/>
    <property type="match status" value="1"/>
</dbReference>
<comment type="similarity">
    <text evidence="1">Belongs to the STXBP/unc-18/SEC1 family.</text>
</comment>
<gene>
    <name evidence="2" type="ORF">FCALED_LOCUS13653</name>
</gene>
<dbReference type="GO" id="GO:0016192">
    <property type="term" value="P:vesicle-mediated transport"/>
    <property type="evidence" value="ECO:0007669"/>
    <property type="project" value="InterPro"/>
</dbReference>
<feature type="non-terminal residue" evidence="2">
    <location>
        <position position="1"/>
    </location>
</feature>
<dbReference type="Proteomes" id="UP000789570">
    <property type="component" value="Unassembled WGS sequence"/>
</dbReference>
<dbReference type="InterPro" id="IPR036045">
    <property type="entry name" value="Sec1-like_sf"/>
</dbReference>
<accession>A0A9N9HTG6</accession>
<dbReference type="InterPro" id="IPR043127">
    <property type="entry name" value="Sec-1-like_dom3a"/>
</dbReference>
<evidence type="ECO:0000313" key="3">
    <source>
        <dbReference type="Proteomes" id="UP000789570"/>
    </source>
</evidence>
<evidence type="ECO:0000256" key="1">
    <source>
        <dbReference type="ARBA" id="ARBA00009884"/>
    </source>
</evidence>
<name>A0A9N9HTG6_9GLOM</name>
<dbReference type="PANTHER" id="PTHR11679">
    <property type="entry name" value="VESICLE PROTEIN SORTING-ASSOCIATED"/>
    <property type="match status" value="1"/>
</dbReference>
<dbReference type="InterPro" id="IPR001619">
    <property type="entry name" value="Sec1-like"/>
</dbReference>
<dbReference type="AlphaFoldDB" id="A0A9N9HTG6"/>